<feature type="compositionally biased region" description="Basic and acidic residues" evidence="1">
    <location>
        <begin position="1026"/>
        <end position="1035"/>
    </location>
</feature>
<accession>A0A401GBF0</accession>
<dbReference type="GeneID" id="38776433"/>
<dbReference type="EMBL" id="BFAD01000002">
    <property type="protein sequence ID" value="GBE79516.1"/>
    <property type="molecule type" value="Genomic_DNA"/>
</dbReference>
<evidence type="ECO:0000313" key="3">
    <source>
        <dbReference type="Proteomes" id="UP000287166"/>
    </source>
</evidence>
<feature type="region of interest" description="Disordered" evidence="1">
    <location>
        <begin position="792"/>
        <end position="1066"/>
    </location>
</feature>
<feature type="compositionally biased region" description="Polar residues" evidence="1">
    <location>
        <begin position="909"/>
        <end position="929"/>
    </location>
</feature>
<feature type="compositionally biased region" description="Basic and acidic residues" evidence="1">
    <location>
        <begin position="441"/>
        <end position="455"/>
    </location>
</feature>
<feature type="compositionally biased region" description="Acidic residues" evidence="1">
    <location>
        <begin position="523"/>
        <end position="535"/>
    </location>
</feature>
<feature type="region of interest" description="Disordered" evidence="1">
    <location>
        <begin position="419"/>
        <end position="602"/>
    </location>
</feature>
<dbReference type="InParanoid" id="A0A401GBF0"/>
<organism evidence="2 3">
    <name type="scientific">Sparassis crispa</name>
    <dbReference type="NCBI Taxonomy" id="139825"/>
    <lineage>
        <taxon>Eukaryota</taxon>
        <taxon>Fungi</taxon>
        <taxon>Dikarya</taxon>
        <taxon>Basidiomycota</taxon>
        <taxon>Agaricomycotina</taxon>
        <taxon>Agaricomycetes</taxon>
        <taxon>Polyporales</taxon>
        <taxon>Sparassidaceae</taxon>
        <taxon>Sparassis</taxon>
    </lineage>
</organism>
<comment type="caution">
    <text evidence="2">The sequence shown here is derived from an EMBL/GenBank/DDBJ whole genome shotgun (WGS) entry which is preliminary data.</text>
</comment>
<reference evidence="2 3" key="1">
    <citation type="journal article" date="2018" name="Sci. Rep.">
        <title>Genome sequence of the cauliflower mushroom Sparassis crispa (Hanabiratake) and its association with beneficial usage.</title>
        <authorList>
            <person name="Kiyama R."/>
            <person name="Furutani Y."/>
            <person name="Kawaguchi K."/>
            <person name="Nakanishi T."/>
        </authorList>
    </citation>
    <scope>NUCLEOTIDE SEQUENCE [LARGE SCALE GENOMIC DNA]</scope>
</reference>
<evidence type="ECO:0000256" key="1">
    <source>
        <dbReference type="SAM" id="MobiDB-lite"/>
    </source>
</evidence>
<feature type="compositionally biased region" description="Basic and acidic residues" evidence="1">
    <location>
        <begin position="1002"/>
        <end position="1014"/>
    </location>
</feature>
<dbReference type="AlphaFoldDB" id="A0A401GBF0"/>
<feature type="compositionally biased region" description="Basic residues" evidence="1">
    <location>
        <begin position="456"/>
        <end position="469"/>
    </location>
</feature>
<evidence type="ECO:0000313" key="2">
    <source>
        <dbReference type="EMBL" id="GBE79516.1"/>
    </source>
</evidence>
<feature type="compositionally biased region" description="Basic and acidic residues" evidence="1">
    <location>
        <begin position="496"/>
        <end position="515"/>
    </location>
</feature>
<gene>
    <name evidence="2" type="ORF">SCP_0207160</name>
</gene>
<sequence length="1066" mass="117951">MGHQHVHVELWAADEEMDRALPVELSTPFTVPTQKSHPQHRESMPARFVILTEHQPILSEKLRSYDMADAKGRKTLVQSLRQKLKTQFVDTSNYDDIIVETKIREWLNNHTRHAQEKATKKRMHVSGKPNAFKVWDALERDKVTEAARALTADKGCNVSKVWRVARSAEWAKLSEEEQKVYEKKAESWRNGTLDDKTKMKLREQRMMQYLKKFAKTMWDTMGIRMAFMLAYPKEAGSLKVEMVEVNHAITNETPFGAYPGWLRAYQHLAKVFSEWAKGEYGVTETTVTVKKTPADCMRAMDKIRLMANGFPLLPSVPEGMAEAPLKVMKVQVRDFMNHHYALAKGARNCKSPWMKLNSIDDINEVIPAEMLPENFQWIDPSKMTSVPVRALLDHWQAHQEEHGPEQTMRFTQYFDKDGEAAPAKYDPLPPLDGSAQALEEGSEHEVQEALTPKKAEKAKKKGKPVRKVMGKAALKATKGKAAPGGAKGGGHKRKTKDAYDSEDDARSSQDSDRSLPDIPSMASEEDTASDEDSGDGESVIANKAKGKAVATTNGRKANNGGAPQASGSSGAKTKAKRGLQDLPLGELHRFDTEETDEAWSELEPSTKELRLELQGRAPRLTGGSTVGSTVPHLVKRRDVFLATLSVEPRYQDMLKEVKIATVPQVYRFARYDPIPWSEWSYGQRYLPPSFHAVDNFDIVKNWLGDKPWLTKYRFLHPQGVQQSALVIGMALRDLTRSQFIEEGEPTNLPDYVVNSAISFDAVEQLLRCCEIITLDMVEGNVTHAMVKPVSKPAIRGAPQGGDGLGGQEEQEGDASARTHDGAATAAKVHKAHQPAPMADKLIIPSGGDEGPSQETSGGASDDGEEDDAHLSVPSSGAERPPLPPFIPKTRKAAAKEDRPSGQAKALQGRSITDALQSNIPGRITRSQRQAMDESPAKNTRSQHPLGAVKDLKKLPDPKRKRQPARPEPDGEDSSGEDNPPPRKRGRGTRDELVVASLRKKNARAEDSDDGDKPPAKRRRALPQTPEVKDKGETKLKPVRLGKAAAKVKESGQVGAGRKTRSGGTRP</sequence>
<feature type="compositionally biased region" description="Low complexity" evidence="1">
    <location>
        <begin position="557"/>
        <end position="571"/>
    </location>
</feature>
<proteinExistence type="predicted"/>
<dbReference type="Proteomes" id="UP000287166">
    <property type="component" value="Unassembled WGS sequence"/>
</dbReference>
<keyword evidence="3" id="KW-1185">Reference proteome</keyword>
<dbReference type="RefSeq" id="XP_027610429.1">
    <property type="nucleotide sequence ID" value="XM_027754628.1"/>
</dbReference>
<name>A0A401GBF0_9APHY</name>
<feature type="compositionally biased region" description="Low complexity" evidence="1">
    <location>
        <begin position="470"/>
        <end position="484"/>
    </location>
</feature>
<protein>
    <submittedName>
        <fullName evidence="2">Uncharacterized protein</fullName>
    </submittedName>
</protein>